<feature type="transmembrane region" description="Helical" evidence="7">
    <location>
        <begin position="98"/>
        <end position="121"/>
    </location>
</feature>
<evidence type="ECO:0000256" key="3">
    <source>
        <dbReference type="ARBA" id="ARBA00022475"/>
    </source>
</evidence>
<keyword evidence="5 7" id="KW-1133">Transmembrane helix</keyword>
<dbReference type="GO" id="GO:0042910">
    <property type="term" value="F:xenobiotic transmembrane transporter activity"/>
    <property type="evidence" value="ECO:0007669"/>
    <property type="project" value="InterPro"/>
</dbReference>
<evidence type="ECO:0000256" key="2">
    <source>
        <dbReference type="ARBA" id="ARBA00022448"/>
    </source>
</evidence>
<organism evidence="8 9">
    <name type="scientific">Candidatus Intestinimonas pullistercoris</name>
    <dbReference type="NCBI Taxonomy" id="2838623"/>
    <lineage>
        <taxon>Bacteria</taxon>
        <taxon>Bacillati</taxon>
        <taxon>Bacillota</taxon>
        <taxon>Clostridia</taxon>
        <taxon>Eubacteriales</taxon>
        <taxon>Intestinimonas</taxon>
    </lineage>
</organism>
<evidence type="ECO:0000256" key="5">
    <source>
        <dbReference type="ARBA" id="ARBA00022989"/>
    </source>
</evidence>
<feature type="transmembrane region" description="Helical" evidence="7">
    <location>
        <begin position="392"/>
        <end position="413"/>
    </location>
</feature>
<feature type="transmembrane region" description="Helical" evidence="7">
    <location>
        <begin position="141"/>
        <end position="162"/>
    </location>
</feature>
<gene>
    <name evidence="8" type="ORF">H9701_09545</name>
</gene>
<dbReference type="InterPro" id="IPR002528">
    <property type="entry name" value="MATE_fam"/>
</dbReference>
<dbReference type="PIRSF" id="PIRSF006603">
    <property type="entry name" value="DinF"/>
    <property type="match status" value="1"/>
</dbReference>
<dbReference type="InterPro" id="IPR048279">
    <property type="entry name" value="MdtK-like"/>
</dbReference>
<dbReference type="AlphaFoldDB" id="A0A9D2T1B7"/>
<keyword evidence="2" id="KW-0813">Transport</keyword>
<dbReference type="Pfam" id="PF01554">
    <property type="entry name" value="MatE"/>
    <property type="match status" value="2"/>
</dbReference>
<comment type="caution">
    <text evidence="8">The sequence shown here is derived from an EMBL/GenBank/DDBJ whole genome shotgun (WGS) entry which is preliminary data.</text>
</comment>
<feature type="transmembrane region" description="Helical" evidence="7">
    <location>
        <begin position="362"/>
        <end position="380"/>
    </location>
</feature>
<feature type="transmembrane region" description="Helical" evidence="7">
    <location>
        <begin position="21"/>
        <end position="41"/>
    </location>
</feature>
<feature type="transmembrane region" description="Helical" evidence="7">
    <location>
        <begin position="197"/>
        <end position="220"/>
    </location>
</feature>
<dbReference type="NCBIfam" id="TIGR00797">
    <property type="entry name" value="matE"/>
    <property type="match status" value="1"/>
</dbReference>
<evidence type="ECO:0000256" key="6">
    <source>
        <dbReference type="ARBA" id="ARBA00023136"/>
    </source>
</evidence>
<dbReference type="InterPro" id="IPR052031">
    <property type="entry name" value="Membrane_Transporter-Flippase"/>
</dbReference>
<dbReference type="CDD" id="cd13138">
    <property type="entry name" value="MATE_yoeA_like"/>
    <property type="match status" value="1"/>
</dbReference>
<accession>A0A9D2T1B7</accession>
<dbReference type="Proteomes" id="UP000823882">
    <property type="component" value="Unassembled WGS sequence"/>
</dbReference>
<dbReference type="PANTHER" id="PTHR43549">
    <property type="entry name" value="MULTIDRUG RESISTANCE PROTEIN YPNP-RELATED"/>
    <property type="match status" value="1"/>
</dbReference>
<dbReference type="GO" id="GO:0015297">
    <property type="term" value="F:antiporter activity"/>
    <property type="evidence" value="ECO:0007669"/>
    <property type="project" value="InterPro"/>
</dbReference>
<dbReference type="EMBL" id="DWWJ01000177">
    <property type="protein sequence ID" value="HJC41776.1"/>
    <property type="molecule type" value="Genomic_DNA"/>
</dbReference>
<protein>
    <submittedName>
        <fullName evidence="8">MATE family efflux transporter</fullName>
    </submittedName>
</protein>
<evidence type="ECO:0000313" key="8">
    <source>
        <dbReference type="EMBL" id="HJC41776.1"/>
    </source>
</evidence>
<evidence type="ECO:0000256" key="7">
    <source>
        <dbReference type="SAM" id="Phobius"/>
    </source>
</evidence>
<feature type="transmembrane region" description="Helical" evidence="7">
    <location>
        <begin position="323"/>
        <end position="342"/>
    </location>
</feature>
<reference evidence="8" key="2">
    <citation type="submission" date="2021-04" db="EMBL/GenBank/DDBJ databases">
        <authorList>
            <person name="Gilroy R."/>
        </authorList>
    </citation>
    <scope>NUCLEOTIDE SEQUENCE</scope>
    <source>
        <strain evidence="8">CHK186-1790</strain>
    </source>
</reference>
<comment type="subcellular location">
    <subcellularLocation>
        <location evidence="1">Cell membrane</location>
        <topology evidence="1">Multi-pass membrane protein</topology>
    </subcellularLocation>
</comment>
<keyword evidence="4 7" id="KW-0812">Transmembrane</keyword>
<evidence type="ECO:0000313" key="9">
    <source>
        <dbReference type="Proteomes" id="UP000823882"/>
    </source>
</evidence>
<proteinExistence type="predicted"/>
<keyword evidence="6 7" id="KW-0472">Membrane</keyword>
<dbReference type="GO" id="GO:0005886">
    <property type="term" value="C:plasma membrane"/>
    <property type="evidence" value="ECO:0007669"/>
    <property type="project" value="UniProtKB-SubCell"/>
</dbReference>
<feature type="transmembrane region" description="Helical" evidence="7">
    <location>
        <begin position="61"/>
        <end position="86"/>
    </location>
</feature>
<feature type="transmembrane region" description="Helical" evidence="7">
    <location>
        <begin position="174"/>
        <end position="191"/>
    </location>
</feature>
<evidence type="ECO:0000256" key="1">
    <source>
        <dbReference type="ARBA" id="ARBA00004651"/>
    </source>
</evidence>
<name>A0A9D2T1B7_9FIRM</name>
<keyword evidence="3" id="KW-1003">Cell membrane</keyword>
<dbReference type="PANTHER" id="PTHR43549:SF3">
    <property type="entry name" value="MULTIDRUG RESISTANCE PROTEIN YPNP-RELATED"/>
    <property type="match status" value="1"/>
</dbReference>
<reference evidence="8" key="1">
    <citation type="journal article" date="2021" name="PeerJ">
        <title>Extensive microbial diversity within the chicken gut microbiome revealed by metagenomics and culture.</title>
        <authorList>
            <person name="Gilroy R."/>
            <person name="Ravi A."/>
            <person name="Getino M."/>
            <person name="Pursley I."/>
            <person name="Horton D.L."/>
            <person name="Alikhan N.F."/>
            <person name="Baker D."/>
            <person name="Gharbi K."/>
            <person name="Hall N."/>
            <person name="Watson M."/>
            <person name="Adriaenssens E.M."/>
            <person name="Foster-Nyarko E."/>
            <person name="Jarju S."/>
            <person name="Secka A."/>
            <person name="Antonio M."/>
            <person name="Oren A."/>
            <person name="Chaudhuri R.R."/>
            <person name="La Ragione R."/>
            <person name="Hildebrand F."/>
            <person name="Pallen M.J."/>
        </authorList>
    </citation>
    <scope>NUCLEOTIDE SEQUENCE</scope>
    <source>
        <strain evidence="8">CHK186-1790</strain>
    </source>
</reference>
<sequence>MESEAVSLELDLTRGQVTLTLARFALPLLGANLLQSLYNLADMAVVGRFLGSPGLAAVSSASTLCYILTSLCTGLATGGGVLAARCQGAGDQPGLRRVVGALCSLAAAAGILLTAGSLLLYGPVLRAMEVPPDAMPLALSYMGVICWGTPFVLGYNILCAILRSLGDSRSPLGFVALAAAVNMGLDLLLVGPLDQGAFGAALATVAAQALSFLCALRSLLRRGFFRAFRSADFRPRLPSWGAILRMGLPTAAQMVVVNLSYLLVTGFFNGCGTDAAAAAGIGLKLNTFAAMPCWAVGQAVTTMAGQCVGAGDPCRAGRSALRGLALALASSGIVVAAVFWGAPTLVALFDPSPAVVAYGTEYLRRCCSLNFLAYAVMYVLDSFATGVGRPALAMGNALLHALVLRLGLSWLLGVQMAMGFSGLCWAEMLSPFPCALAGLLFLRLWLRRERPLDF</sequence>
<feature type="transmembrane region" description="Helical" evidence="7">
    <location>
        <begin position="425"/>
        <end position="446"/>
    </location>
</feature>
<evidence type="ECO:0000256" key="4">
    <source>
        <dbReference type="ARBA" id="ARBA00022692"/>
    </source>
</evidence>